<evidence type="ECO:0000256" key="5">
    <source>
        <dbReference type="ARBA" id="ARBA00023136"/>
    </source>
</evidence>
<accession>A0A158GKV2</accession>
<dbReference type="Proteomes" id="UP000054893">
    <property type="component" value="Unassembled WGS sequence"/>
</dbReference>
<dbReference type="InterPro" id="IPR001851">
    <property type="entry name" value="ABC_transp_permease"/>
</dbReference>
<feature type="transmembrane region" description="Helical" evidence="6">
    <location>
        <begin position="282"/>
        <end position="307"/>
    </location>
</feature>
<keyword evidence="5 6" id="KW-0472">Membrane</keyword>
<feature type="transmembrane region" description="Helical" evidence="6">
    <location>
        <begin position="27"/>
        <end position="50"/>
    </location>
</feature>
<feature type="transmembrane region" description="Helical" evidence="6">
    <location>
        <begin position="240"/>
        <end position="262"/>
    </location>
</feature>
<organism evidence="7 8">
    <name type="scientific">Caballeronia sordidicola</name>
    <name type="common">Burkholderia sordidicola</name>
    <dbReference type="NCBI Taxonomy" id="196367"/>
    <lineage>
        <taxon>Bacteria</taxon>
        <taxon>Pseudomonadati</taxon>
        <taxon>Pseudomonadota</taxon>
        <taxon>Betaproteobacteria</taxon>
        <taxon>Burkholderiales</taxon>
        <taxon>Burkholderiaceae</taxon>
        <taxon>Caballeronia</taxon>
    </lineage>
</organism>
<protein>
    <submittedName>
        <fullName evidence="7">Inner-membrane translocator</fullName>
    </submittedName>
</protein>
<dbReference type="AlphaFoldDB" id="A0A158GKV2"/>
<dbReference type="CDD" id="cd06579">
    <property type="entry name" value="TM_PBP1_transp_AraH_like"/>
    <property type="match status" value="1"/>
</dbReference>
<dbReference type="PANTHER" id="PTHR32196">
    <property type="entry name" value="ABC TRANSPORTER PERMEASE PROTEIN YPHD-RELATED-RELATED"/>
    <property type="match status" value="1"/>
</dbReference>
<reference evidence="7 8" key="1">
    <citation type="submission" date="2016-01" db="EMBL/GenBank/DDBJ databases">
        <authorList>
            <person name="Oliw E.H."/>
        </authorList>
    </citation>
    <scope>NUCLEOTIDE SEQUENCE [LARGE SCALE GENOMIC DNA]</scope>
    <source>
        <strain evidence="7">LMG 22029</strain>
    </source>
</reference>
<dbReference type="RefSeq" id="WP_060856217.1">
    <property type="nucleotide sequence ID" value="NZ_FCOC02000008.1"/>
</dbReference>
<evidence type="ECO:0000256" key="3">
    <source>
        <dbReference type="ARBA" id="ARBA00022692"/>
    </source>
</evidence>
<gene>
    <name evidence="7" type="ORF">AWB64_03048</name>
</gene>
<name>A0A158GKV2_CABSO</name>
<keyword evidence="3 6" id="KW-0812">Transmembrane</keyword>
<dbReference type="EMBL" id="FCOC02000008">
    <property type="protein sequence ID" value="SAL32735.1"/>
    <property type="molecule type" value="Genomic_DNA"/>
</dbReference>
<evidence type="ECO:0000256" key="1">
    <source>
        <dbReference type="ARBA" id="ARBA00004651"/>
    </source>
</evidence>
<feature type="transmembrane region" description="Helical" evidence="6">
    <location>
        <begin position="83"/>
        <end position="102"/>
    </location>
</feature>
<feature type="transmembrane region" description="Helical" evidence="6">
    <location>
        <begin position="191"/>
        <end position="209"/>
    </location>
</feature>
<evidence type="ECO:0000313" key="8">
    <source>
        <dbReference type="Proteomes" id="UP000054893"/>
    </source>
</evidence>
<evidence type="ECO:0000256" key="2">
    <source>
        <dbReference type="ARBA" id="ARBA00022475"/>
    </source>
</evidence>
<dbReference type="Pfam" id="PF02653">
    <property type="entry name" value="BPD_transp_2"/>
    <property type="match status" value="1"/>
</dbReference>
<dbReference type="OrthoDB" id="9799990at2"/>
<proteinExistence type="predicted"/>
<keyword evidence="4 6" id="KW-1133">Transmembrane helix</keyword>
<comment type="subcellular location">
    <subcellularLocation>
        <location evidence="1">Cell membrane</location>
        <topology evidence="1">Multi-pass membrane protein</topology>
    </subcellularLocation>
</comment>
<feature type="transmembrane region" description="Helical" evidence="6">
    <location>
        <begin position="108"/>
        <end position="127"/>
    </location>
</feature>
<dbReference type="GO" id="GO:0022857">
    <property type="term" value="F:transmembrane transporter activity"/>
    <property type="evidence" value="ECO:0007669"/>
    <property type="project" value="InterPro"/>
</dbReference>
<evidence type="ECO:0000256" key="4">
    <source>
        <dbReference type="ARBA" id="ARBA00022989"/>
    </source>
</evidence>
<feature type="transmembrane region" description="Helical" evidence="6">
    <location>
        <begin position="319"/>
        <end position="335"/>
    </location>
</feature>
<evidence type="ECO:0000313" key="7">
    <source>
        <dbReference type="EMBL" id="SAL32735.1"/>
    </source>
</evidence>
<sequence length="342" mass="35219">MLEMTTDPAHADRARARERRRDLIQKFAALGSLVMLVVVFSATSNAFMSLGNGMTVALQVTSIAYLGLGATCVIITGGIDLSVGSVLALSGVAAALLVKAGVPVPVGMLGGVIVGAICGAFNGIFVTRMGLPPFIATLGMMLVARGLALQITGARPVSGLGDSFAELGNGSLFRIVRMGSDGFPDVVFPGIPYPVIIMVVLAVLVAIMLSRTSLGRHIYAVGSNAEAARLSGVNVNRVKLFTYVLSGALAGLTGCVLMSRLVTAQPNEGVMYELDAIASAVIGGTSLMGGVGTISGTAIGAFVIGILRNGLNMNGVSSFIQQIIIGLVILGTVWIDQIRNRR</sequence>
<feature type="transmembrane region" description="Helical" evidence="6">
    <location>
        <begin position="56"/>
        <end position="76"/>
    </location>
</feature>
<evidence type="ECO:0000256" key="6">
    <source>
        <dbReference type="SAM" id="Phobius"/>
    </source>
</evidence>
<keyword evidence="2" id="KW-1003">Cell membrane</keyword>
<feature type="transmembrane region" description="Helical" evidence="6">
    <location>
        <begin position="134"/>
        <end position="153"/>
    </location>
</feature>
<dbReference type="GO" id="GO:0005886">
    <property type="term" value="C:plasma membrane"/>
    <property type="evidence" value="ECO:0007669"/>
    <property type="project" value="UniProtKB-SubCell"/>
</dbReference>